<evidence type="ECO:0000256" key="8">
    <source>
        <dbReference type="ARBA" id="ARBA00023242"/>
    </source>
</evidence>
<dbReference type="GO" id="GO:0003723">
    <property type="term" value="F:RNA binding"/>
    <property type="evidence" value="ECO:0007669"/>
    <property type="project" value="UniProtKB-KW"/>
</dbReference>
<dbReference type="InterPro" id="IPR036345">
    <property type="entry name" value="ExoRNase_PH_dom2_sf"/>
</dbReference>
<dbReference type="Pfam" id="PF03725">
    <property type="entry name" value="RNase_PH_C"/>
    <property type="match status" value="1"/>
</dbReference>
<name>A0A9N9RU19_9DIPT</name>
<dbReference type="EMBL" id="OU895878">
    <property type="protein sequence ID" value="CAG9805054.1"/>
    <property type="molecule type" value="Genomic_DNA"/>
</dbReference>
<evidence type="ECO:0000256" key="2">
    <source>
        <dbReference type="ARBA" id="ARBA00004496"/>
    </source>
</evidence>
<evidence type="ECO:0000256" key="4">
    <source>
        <dbReference type="ARBA" id="ARBA00022490"/>
    </source>
</evidence>
<dbReference type="InterPro" id="IPR015847">
    <property type="entry name" value="ExoRNase_PH_dom2"/>
</dbReference>
<evidence type="ECO:0000313" key="11">
    <source>
        <dbReference type="EMBL" id="CAG9805054.1"/>
    </source>
</evidence>
<dbReference type="GO" id="GO:0071028">
    <property type="term" value="P:nuclear mRNA surveillance"/>
    <property type="evidence" value="ECO:0007669"/>
    <property type="project" value="TreeGrafter"/>
</dbReference>
<dbReference type="GO" id="GO:0071051">
    <property type="term" value="P:poly(A)-dependent snoRNA 3'-end processing"/>
    <property type="evidence" value="ECO:0007669"/>
    <property type="project" value="TreeGrafter"/>
</dbReference>
<dbReference type="Gene3D" id="3.30.230.70">
    <property type="entry name" value="GHMP Kinase, N-terminal domain"/>
    <property type="match status" value="1"/>
</dbReference>
<comment type="similarity">
    <text evidence="3">Belongs to the RNase PH family.</text>
</comment>
<feature type="domain" description="Exoribonuclease phosphorolytic" evidence="10">
    <location>
        <begin position="175"/>
        <end position="204"/>
    </location>
</feature>
<keyword evidence="7" id="KW-0694">RNA-binding</keyword>
<evidence type="ECO:0000259" key="10">
    <source>
        <dbReference type="Pfam" id="PF03725"/>
    </source>
</evidence>
<evidence type="ECO:0000256" key="1">
    <source>
        <dbReference type="ARBA" id="ARBA00004123"/>
    </source>
</evidence>
<evidence type="ECO:0000259" key="9">
    <source>
        <dbReference type="Pfam" id="PF01138"/>
    </source>
</evidence>
<evidence type="ECO:0000256" key="6">
    <source>
        <dbReference type="ARBA" id="ARBA00022835"/>
    </source>
</evidence>
<dbReference type="Proteomes" id="UP001153620">
    <property type="component" value="Chromosome 2"/>
</dbReference>
<organism evidence="11 12">
    <name type="scientific">Chironomus riparius</name>
    <dbReference type="NCBI Taxonomy" id="315576"/>
    <lineage>
        <taxon>Eukaryota</taxon>
        <taxon>Metazoa</taxon>
        <taxon>Ecdysozoa</taxon>
        <taxon>Arthropoda</taxon>
        <taxon>Hexapoda</taxon>
        <taxon>Insecta</taxon>
        <taxon>Pterygota</taxon>
        <taxon>Neoptera</taxon>
        <taxon>Endopterygota</taxon>
        <taxon>Diptera</taxon>
        <taxon>Nematocera</taxon>
        <taxon>Chironomoidea</taxon>
        <taxon>Chironomidae</taxon>
        <taxon>Chironominae</taxon>
        <taxon>Chironomus</taxon>
    </lineage>
</organism>
<keyword evidence="6" id="KW-0271">Exosome</keyword>
<reference evidence="11" key="1">
    <citation type="submission" date="2022-01" db="EMBL/GenBank/DDBJ databases">
        <authorList>
            <person name="King R."/>
        </authorList>
    </citation>
    <scope>NUCLEOTIDE SEQUENCE</scope>
</reference>
<gene>
    <name evidence="11" type="ORF">CHIRRI_LOCUS7930</name>
</gene>
<dbReference type="InterPro" id="IPR001247">
    <property type="entry name" value="ExoRNase_PH_dom1"/>
</dbReference>
<dbReference type="InterPro" id="IPR020568">
    <property type="entry name" value="Ribosomal_Su5_D2-typ_SF"/>
</dbReference>
<evidence type="ECO:0000313" key="12">
    <source>
        <dbReference type="Proteomes" id="UP001153620"/>
    </source>
</evidence>
<reference evidence="11" key="2">
    <citation type="submission" date="2022-10" db="EMBL/GenBank/DDBJ databases">
        <authorList>
            <consortium name="ENA_rothamsted_submissions"/>
            <consortium name="culmorum"/>
            <person name="King R."/>
        </authorList>
    </citation>
    <scope>NUCLEOTIDE SEQUENCE</scope>
</reference>
<dbReference type="PANTHER" id="PTHR11953:SF2">
    <property type="entry name" value="EXOSOME COMPLEX COMPONENT MTR3"/>
    <property type="match status" value="1"/>
</dbReference>
<dbReference type="Pfam" id="PF01138">
    <property type="entry name" value="RNase_PH"/>
    <property type="match status" value="1"/>
</dbReference>
<dbReference type="GO" id="GO:0016075">
    <property type="term" value="P:rRNA catabolic process"/>
    <property type="evidence" value="ECO:0007669"/>
    <property type="project" value="TreeGrafter"/>
</dbReference>
<dbReference type="InterPro" id="IPR050080">
    <property type="entry name" value="RNase_PH"/>
</dbReference>
<dbReference type="OrthoDB" id="2504340at2759"/>
<protein>
    <submittedName>
        <fullName evidence="11">Uncharacterized protein</fullName>
    </submittedName>
</protein>
<dbReference type="InterPro" id="IPR027408">
    <property type="entry name" value="PNPase/RNase_PH_dom_sf"/>
</dbReference>
<keyword evidence="12" id="KW-1185">Reference proteome</keyword>
<accession>A0A9N9RU19</accession>
<feature type="domain" description="Exoribonuclease phosphorolytic" evidence="9">
    <location>
        <begin position="46"/>
        <end position="171"/>
    </location>
</feature>
<dbReference type="SUPFAM" id="SSF54211">
    <property type="entry name" value="Ribosomal protein S5 domain 2-like"/>
    <property type="match status" value="1"/>
</dbReference>
<comment type="subcellular location">
    <subcellularLocation>
        <location evidence="2">Cytoplasm</location>
    </subcellularLocation>
    <subcellularLocation>
        <location evidence="1">Nucleus</location>
    </subcellularLocation>
</comment>
<dbReference type="GO" id="GO:0006364">
    <property type="term" value="P:rRNA processing"/>
    <property type="evidence" value="ECO:0007669"/>
    <property type="project" value="UniProtKB-KW"/>
</dbReference>
<dbReference type="GO" id="GO:0000176">
    <property type="term" value="C:nuclear exosome (RNase complex)"/>
    <property type="evidence" value="ECO:0007669"/>
    <property type="project" value="TreeGrafter"/>
</dbReference>
<dbReference type="AlphaFoldDB" id="A0A9N9RU19"/>
<proteinExistence type="inferred from homology"/>
<dbReference type="GO" id="GO:0000177">
    <property type="term" value="C:cytoplasmic exosome (RNase complex)"/>
    <property type="evidence" value="ECO:0007669"/>
    <property type="project" value="TreeGrafter"/>
</dbReference>
<dbReference type="PANTHER" id="PTHR11953">
    <property type="entry name" value="EXOSOME COMPLEX COMPONENT"/>
    <property type="match status" value="1"/>
</dbReference>
<keyword evidence="8" id="KW-0539">Nucleus</keyword>
<keyword evidence="4" id="KW-0963">Cytoplasm</keyword>
<dbReference type="GO" id="GO:0005730">
    <property type="term" value="C:nucleolus"/>
    <property type="evidence" value="ECO:0007669"/>
    <property type="project" value="TreeGrafter"/>
</dbReference>
<evidence type="ECO:0000256" key="5">
    <source>
        <dbReference type="ARBA" id="ARBA00022552"/>
    </source>
</evidence>
<evidence type="ECO:0000256" key="7">
    <source>
        <dbReference type="ARBA" id="ARBA00022884"/>
    </source>
</evidence>
<sequence>MPFDTKRINGPDNTFSYRQFIDADKDEKNKKEFTGKRNDNRELLDHRKIAVQLNAITKAKGSCYIENGNTKIICGVFELREIAKSSRYNDKGQLYCDFKYAPFSRETRKSVTENEEKSLAMSIKLALESLVCLHEFPNYQIDVFIMVLEDDGAVLSTAVMAAGMAFVDASISCFDIITSSTIAFIDGIMVVDPTSEEEDIANSTNPPENHGTITISSLNSMDQISQVIFNGFIEPQLLKDAKKQLLEINKVHEIYLKKVVSMKIIKEHRET</sequence>
<dbReference type="SUPFAM" id="SSF55666">
    <property type="entry name" value="Ribonuclease PH domain 2-like"/>
    <property type="match status" value="1"/>
</dbReference>
<dbReference type="GO" id="GO:0034475">
    <property type="term" value="P:U4 snRNA 3'-end processing"/>
    <property type="evidence" value="ECO:0007669"/>
    <property type="project" value="TreeGrafter"/>
</dbReference>
<evidence type="ECO:0000256" key="3">
    <source>
        <dbReference type="ARBA" id="ARBA00006678"/>
    </source>
</evidence>
<dbReference type="CDD" id="cd11371">
    <property type="entry name" value="RNase_PH_MTR3"/>
    <property type="match status" value="1"/>
</dbReference>
<keyword evidence="5" id="KW-0698">rRNA processing</keyword>